<comment type="caution">
    <text evidence="2">The sequence shown here is derived from an EMBL/GenBank/DDBJ whole genome shotgun (WGS) entry which is preliminary data.</text>
</comment>
<dbReference type="EMBL" id="SJKA01000016">
    <property type="protein sequence ID" value="TCC24102.1"/>
    <property type="molecule type" value="Genomic_DNA"/>
</dbReference>
<evidence type="ECO:0000256" key="1">
    <source>
        <dbReference type="SAM" id="MobiDB-lite"/>
    </source>
</evidence>
<evidence type="ECO:0000313" key="3">
    <source>
        <dbReference type="Proteomes" id="UP000292695"/>
    </source>
</evidence>
<dbReference type="Proteomes" id="UP000292695">
    <property type="component" value="Unassembled WGS sequence"/>
</dbReference>
<reference evidence="2 3" key="1">
    <citation type="submission" date="2019-02" db="EMBL/GenBank/DDBJ databases">
        <title>Kribbella capetownensis sp. nov. and Kribbella speibonae sp. nov., isolated from soil.</title>
        <authorList>
            <person name="Curtis S.M."/>
            <person name="Norton I."/>
            <person name="Everest G.J."/>
            <person name="Meyers P.R."/>
        </authorList>
    </citation>
    <scope>NUCLEOTIDE SEQUENCE [LARGE SCALE GENOMIC DNA]</scope>
    <source>
        <strain evidence="2 3">DSM 27082</strain>
    </source>
</reference>
<keyword evidence="3" id="KW-1185">Reference proteome</keyword>
<evidence type="ECO:0000313" key="2">
    <source>
        <dbReference type="EMBL" id="TCC24102.1"/>
    </source>
</evidence>
<accession>A0A4R0I9K8</accession>
<protein>
    <submittedName>
        <fullName evidence="2">Uncharacterized protein</fullName>
    </submittedName>
</protein>
<dbReference type="AlphaFoldDB" id="A0A4R0I9K8"/>
<dbReference type="RefSeq" id="WP_131295048.1">
    <property type="nucleotide sequence ID" value="NZ_SJKA01000016.1"/>
</dbReference>
<gene>
    <name evidence="2" type="ORF">E0H50_33730</name>
</gene>
<proteinExistence type="predicted"/>
<feature type="compositionally biased region" description="Basic residues" evidence="1">
    <location>
        <begin position="30"/>
        <end position="42"/>
    </location>
</feature>
<organism evidence="2 3">
    <name type="scientific">Kribbella sindirgiensis</name>
    <dbReference type="NCBI Taxonomy" id="1124744"/>
    <lineage>
        <taxon>Bacteria</taxon>
        <taxon>Bacillati</taxon>
        <taxon>Actinomycetota</taxon>
        <taxon>Actinomycetes</taxon>
        <taxon>Propionibacteriales</taxon>
        <taxon>Kribbellaceae</taxon>
        <taxon>Kribbella</taxon>
    </lineage>
</organism>
<dbReference type="OrthoDB" id="9890989at2"/>
<feature type="region of interest" description="Disordered" evidence="1">
    <location>
        <begin position="15"/>
        <end position="42"/>
    </location>
</feature>
<sequence length="59" mass="6702">MEPLNLMVSLSHFANTGRDNEHGLSQPAGRGRRTSRKARKLATGRNVRRIWVRHAKVLP</sequence>
<name>A0A4R0I9K8_9ACTN</name>